<keyword evidence="1" id="KW-0812">Transmembrane</keyword>
<dbReference type="AlphaFoldDB" id="A0A1I3EQ08"/>
<dbReference type="RefSeq" id="WP_092048764.1">
    <property type="nucleotide sequence ID" value="NZ_FOQD01000004.1"/>
</dbReference>
<feature type="transmembrane region" description="Helical" evidence="1">
    <location>
        <begin position="400"/>
        <end position="417"/>
    </location>
</feature>
<feature type="transmembrane region" description="Helical" evidence="1">
    <location>
        <begin position="336"/>
        <end position="356"/>
    </location>
</feature>
<gene>
    <name evidence="2" type="ORF">SAMN05421753_104320</name>
</gene>
<dbReference type="Proteomes" id="UP000199518">
    <property type="component" value="Unassembled WGS sequence"/>
</dbReference>
<dbReference type="STRING" id="1576369.SAMN05421753_104320"/>
<feature type="transmembrane region" description="Helical" evidence="1">
    <location>
        <begin position="285"/>
        <end position="305"/>
    </location>
</feature>
<evidence type="ECO:0000256" key="1">
    <source>
        <dbReference type="SAM" id="Phobius"/>
    </source>
</evidence>
<feature type="transmembrane region" description="Helical" evidence="1">
    <location>
        <begin position="109"/>
        <end position="127"/>
    </location>
</feature>
<sequence>MIAGLCLIIGLAGLWCLGAALVRILATVSQRWRGEPLTLTRCEYLGAGLALGLGLGSWLLMVWCLAGGTLGRVISLLLAGVGGALLFAVRRNSTVSFPPLRPVSTSTFWYQIAVGLIFCGTFVLAILKPQHLWDERAIFGIKSVVIFNEGTICSPLLRDPDFVQGHPRYPLLVPLAEANVYELLGEVNDRFSKVVFPLMFLALQLNFAGVLKRHTDEESAWLYTLLLATVPSLFPWEYSFSSGQADAPLACFHGLSVLYLWDFLRQAPLSPPSSLLGRGEGRHGLTPRGALSLLFAGLFGGLAAFTKDEGLAFLLVDVAVFSVLVLVRFPLQFRTGLLSIACYLFAVILILMPWLWHRRSLPTTNEMSYFSRMSAENLAAGLQTLNWSSRHLLSRMFRESSVWGLHWWGVLLAAVTYPRRVLTRPQLLLLADMAGAVAGLLTAGMLAPLAVEDHLGGSSHRFLLQLVPTAVLFIAGQWMPTGVEEQAQ</sequence>
<keyword evidence="1" id="KW-1133">Transmembrane helix</keyword>
<feature type="transmembrane region" description="Helical" evidence="1">
    <location>
        <begin position="73"/>
        <end position="89"/>
    </location>
</feature>
<dbReference type="EMBL" id="FOQD01000004">
    <property type="protein sequence ID" value="SFI00953.1"/>
    <property type="molecule type" value="Genomic_DNA"/>
</dbReference>
<dbReference type="OrthoDB" id="213840at2"/>
<name>A0A1I3EQ08_9PLAN</name>
<evidence type="ECO:0008006" key="4">
    <source>
        <dbReference type="Google" id="ProtNLM"/>
    </source>
</evidence>
<feature type="transmembrane region" description="Helical" evidence="1">
    <location>
        <begin position="311"/>
        <end position="329"/>
    </location>
</feature>
<keyword evidence="3" id="KW-1185">Reference proteome</keyword>
<protein>
    <recommendedName>
        <fullName evidence="4">Glycosyltransferase RgtA/B/C/D-like domain-containing protein</fullName>
    </recommendedName>
</protein>
<feature type="transmembrane region" description="Helical" evidence="1">
    <location>
        <begin position="44"/>
        <end position="66"/>
    </location>
</feature>
<proteinExistence type="predicted"/>
<organism evidence="2 3">
    <name type="scientific">Planctomicrobium piriforme</name>
    <dbReference type="NCBI Taxonomy" id="1576369"/>
    <lineage>
        <taxon>Bacteria</taxon>
        <taxon>Pseudomonadati</taxon>
        <taxon>Planctomycetota</taxon>
        <taxon>Planctomycetia</taxon>
        <taxon>Planctomycetales</taxon>
        <taxon>Planctomycetaceae</taxon>
        <taxon>Planctomicrobium</taxon>
    </lineage>
</organism>
<reference evidence="3" key="1">
    <citation type="submission" date="2016-10" db="EMBL/GenBank/DDBJ databases">
        <authorList>
            <person name="Varghese N."/>
            <person name="Submissions S."/>
        </authorList>
    </citation>
    <scope>NUCLEOTIDE SEQUENCE [LARGE SCALE GENOMIC DNA]</scope>
    <source>
        <strain evidence="3">DSM 26348</strain>
    </source>
</reference>
<feature type="transmembrane region" description="Helical" evidence="1">
    <location>
        <begin position="429"/>
        <end position="450"/>
    </location>
</feature>
<keyword evidence="1" id="KW-0472">Membrane</keyword>
<evidence type="ECO:0000313" key="2">
    <source>
        <dbReference type="EMBL" id="SFI00953.1"/>
    </source>
</evidence>
<evidence type="ECO:0000313" key="3">
    <source>
        <dbReference type="Proteomes" id="UP000199518"/>
    </source>
</evidence>
<accession>A0A1I3EQ08</accession>